<dbReference type="InterPro" id="IPR041715">
    <property type="entry name" value="HisRS-like_core"/>
</dbReference>
<dbReference type="HAMAP" id="MF_00125">
    <property type="entry name" value="HisZ"/>
    <property type="match status" value="1"/>
</dbReference>
<dbReference type="PROSITE" id="PS50862">
    <property type="entry name" value="AA_TRNA_LIGASE_II"/>
    <property type="match status" value="1"/>
</dbReference>
<dbReference type="EMBL" id="MG976688">
    <property type="protein sequence ID" value="AXY63113.1"/>
    <property type="molecule type" value="Genomic_DNA"/>
</dbReference>
<feature type="binding site" evidence="5">
    <location>
        <position position="124"/>
    </location>
    <ligand>
        <name>L-histidine</name>
        <dbReference type="ChEBI" id="CHEBI:57595"/>
    </ligand>
</feature>
<protein>
    <recommendedName>
        <fullName evidence="2">histidine--tRNA ligase</fullName>
        <ecNumber evidence="2">6.1.1.21</ecNumber>
    </recommendedName>
</protein>
<dbReference type="GeneID" id="38331031"/>
<dbReference type="InterPro" id="IPR045864">
    <property type="entry name" value="aa-tRNA-synth_II/BPL/LPL"/>
</dbReference>
<dbReference type="PANTHER" id="PTHR43707:SF1">
    <property type="entry name" value="HISTIDINE--TRNA LIGASE, MITOCHONDRIAL-RELATED"/>
    <property type="match status" value="1"/>
</dbReference>
<dbReference type="Pfam" id="PF13393">
    <property type="entry name" value="tRNA-synt_His"/>
    <property type="match status" value="1"/>
</dbReference>
<evidence type="ECO:0000256" key="4">
    <source>
        <dbReference type="ARBA" id="ARBA00047639"/>
    </source>
</evidence>
<organism evidence="7">
    <name type="scientific">Paulinella micropora</name>
    <dbReference type="NCBI Taxonomy" id="1928728"/>
    <lineage>
        <taxon>Eukaryota</taxon>
        <taxon>Sar</taxon>
        <taxon>Rhizaria</taxon>
        <taxon>Cercozoa</taxon>
        <taxon>Imbricatea</taxon>
        <taxon>Silicofilosea</taxon>
        <taxon>Euglyphida</taxon>
        <taxon>Paulinellidae</taxon>
        <taxon>Paulinella</taxon>
    </lineage>
</organism>
<dbReference type="Proteomes" id="UP000503178">
    <property type="component" value="Chromatophore Pltd"/>
</dbReference>
<dbReference type="GO" id="GO:0006427">
    <property type="term" value="P:histidyl-tRNA aminoacylation"/>
    <property type="evidence" value="ECO:0007669"/>
    <property type="project" value="TreeGrafter"/>
</dbReference>
<evidence type="ECO:0000313" key="9">
    <source>
        <dbReference type="EMBL" id="AXY63113.1"/>
    </source>
</evidence>
<sequence>MALQPAAGARDLKPHQIELNHQLCNQLATIYRLWGYQEVRPPKIERLSTLLAGGAIEPRSVIQIVAAEALGLRPEMTASIVRTACSRIVKTNPLRLWSAGTTFHSQVDANGGLKVEEVLQSGVEIVGEHNSSADMELLHLLMAAISALPLEPEHNPRLLIGHHQITSDLLDRLPSEYRIGARDVLTSFDPLAIEGLGLSKEDSEWLDKVLRMRGEPAELLEQLKDLIGPTPILLEVERLFKSIIPRAKEAGISIQLDPSFVPHLDLYNGLVFQLICTGRAAPVIIANGGRYDGLVEQVGASKKDAAGIGFSFAIEEIRELVFPEGGQFITAGPILITYSNAVKIEEAFEYQRRLHKQGIPAEVNFKPCGSRQEAESIAYNRGAVSVEWLDT</sequence>
<reference evidence="9" key="2">
    <citation type="submission" date="2018-02" db="EMBL/GenBank/DDBJ databases">
        <title>Genome reduction pattern in chromatophore genome of Paulinella.</title>
        <authorList>
            <person name="Lhee D."/>
            <person name="Yoon H.S."/>
        </authorList>
    </citation>
    <scope>NUCLEOTIDE SEQUENCE</scope>
    <source>
        <strain evidence="9">NZ27</strain>
    </source>
</reference>
<evidence type="ECO:0000313" key="7">
    <source>
        <dbReference type="EMBL" id="APP87955.1"/>
    </source>
</evidence>
<evidence type="ECO:0000256" key="2">
    <source>
        <dbReference type="ARBA" id="ARBA00012815"/>
    </source>
</evidence>
<dbReference type="AlphaFoldDB" id="A0A1L5YB72"/>
<dbReference type="PANTHER" id="PTHR43707">
    <property type="entry name" value="HISTIDYL-TRNA SYNTHETASE"/>
    <property type="match status" value="1"/>
</dbReference>
<name>A0A1L5YB72_9EUKA</name>
<dbReference type="EC" id="6.1.1.21" evidence="2"/>
<proteinExistence type="inferred from homology"/>
<keyword evidence="11" id="KW-1185">Reference proteome</keyword>
<evidence type="ECO:0000256" key="1">
    <source>
        <dbReference type="ARBA" id="ARBA00004496"/>
    </source>
</evidence>
<evidence type="ECO:0000313" key="11">
    <source>
        <dbReference type="Proteomes" id="UP000503178"/>
    </source>
</evidence>
<reference evidence="10 11" key="3">
    <citation type="submission" date="2019-06" db="EMBL/GenBank/DDBJ databases">
        <title>A hidden player of endosymbiotic evolution: DNA virus triggered massive gene transfer.</title>
        <authorList>
            <person name="Matsuo M."/>
            <person name="Katahata A."/>
            <person name="Tachikawa M."/>
            <person name="Minakuchi Y."/>
            <person name="Noguchi H."/>
            <person name="Toyoda A."/>
            <person name="Fujiyama A."/>
            <person name="Suzuki Y."/>
            <person name="Satoh S."/>
            <person name="Nakayama T."/>
            <person name="Kamikawa R."/>
            <person name="Nomura M."/>
            <person name="Inagaki Y."/>
            <person name="Ishida K."/>
            <person name="Obokata J."/>
        </authorList>
    </citation>
    <scope>NUCLEOTIDE SEQUENCE [LARGE SCALE GENOMIC DNA]</scope>
    <source>
        <strain evidence="10 11">MYN1</strain>
    </source>
</reference>
<dbReference type="SUPFAM" id="SSF55681">
    <property type="entry name" value="Class II aaRS and biotin synthetases"/>
    <property type="match status" value="1"/>
</dbReference>
<evidence type="ECO:0000313" key="10">
    <source>
        <dbReference type="EMBL" id="BBL85934.1"/>
    </source>
</evidence>
<dbReference type="NCBIfam" id="NF008939">
    <property type="entry name" value="PRK12292.2-1"/>
    <property type="match status" value="1"/>
</dbReference>
<evidence type="ECO:0000256" key="5">
    <source>
        <dbReference type="PIRSR" id="PIRSR001549-1"/>
    </source>
</evidence>
<keyword evidence="3" id="KW-0963">Cytoplasm</keyword>
<feature type="domain" description="Aminoacyl-transfer RNA synthetases class-II family profile" evidence="6">
    <location>
        <begin position="32"/>
        <end position="262"/>
    </location>
</feature>
<gene>
    <name evidence="7" type="primary">hisS</name>
    <name evidence="10" type="synonym">hisS1</name>
    <name evidence="10" type="synonym">MYN1_Chr_121</name>
    <name evidence="7" type="ORF">PCKR_159</name>
    <name evidence="8" type="ORF">PFK_159</name>
    <name evidence="9" type="ORF">PMNZ_159</name>
    <name evidence="10" type="ORF">PMYN1_Chma122</name>
</gene>
<dbReference type="GO" id="GO:0000105">
    <property type="term" value="P:L-histidine biosynthetic process"/>
    <property type="evidence" value="ECO:0007669"/>
    <property type="project" value="InterPro"/>
</dbReference>
<dbReference type="InterPro" id="IPR006195">
    <property type="entry name" value="aa-tRNA-synth_II"/>
</dbReference>
<reference evidence="7" key="1">
    <citation type="journal article" date="2017" name="Protist">
        <title>Diversity of the Photosynthetic Paulinella Species, with the Description of Paulinella micropora sp. nov. and the Chromatophore Genome Sequence for strain KR01.</title>
        <authorList>
            <person name="Lhee D."/>
            <person name="Yang E.C."/>
            <person name="Kim J.I."/>
            <person name="Nakayama T."/>
            <person name="Zuccarello G."/>
            <person name="Andersen R.A."/>
            <person name="Yoon H.S."/>
        </authorList>
    </citation>
    <scope>NUCLEOTIDE SEQUENCE</scope>
    <source>
        <strain evidence="8">FK01</strain>
        <strain evidence="7">KR01</strain>
    </source>
</reference>
<dbReference type="EMBL" id="LC490351">
    <property type="protein sequence ID" value="BBL85934.1"/>
    <property type="molecule type" value="Genomic_DNA"/>
</dbReference>
<dbReference type="InterPro" id="IPR004516">
    <property type="entry name" value="HisRS/HisZ"/>
</dbReference>
<keyword evidence="7" id="KW-0030">Aminoacyl-tRNA synthetase</keyword>
<geneLocation type="plastid" evidence="7"/>
<feature type="binding site" evidence="5">
    <location>
        <begin position="75"/>
        <end position="77"/>
    </location>
    <ligand>
        <name>L-histidine</name>
        <dbReference type="ChEBI" id="CHEBI:57595"/>
    </ligand>
</feature>
<dbReference type="EMBL" id="KY124271">
    <property type="protein sequence ID" value="AQX44722.1"/>
    <property type="molecule type" value="Genomic_DNA"/>
</dbReference>
<dbReference type="EMBL" id="KX897545">
    <property type="protein sequence ID" value="APP87955.1"/>
    <property type="molecule type" value="Genomic_DNA"/>
</dbReference>
<dbReference type="Gene3D" id="3.30.930.10">
    <property type="entry name" value="Bira Bifunctional Protein, Domain 2"/>
    <property type="match status" value="1"/>
</dbReference>
<evidence type="ECO:0000313" key="8">
    <source>
        <dbReference type="EMBL" id="AQX44722.1"/>
    </source>
</evidence>
<comment type="subcellular location">
    <subcellularLocation>
        <location evidence="1">Cytoplasm</location>
    </subcellularLocation>
</comment>
<keyword evidence="10" id="KW-0436">Ligase</keyword>
<keyword evidence="7" id="KW-0934">Plastid</keyword>
<evidence type="ECO:0000256" key="3">
    <source>
        <dbReference type="ARBA" id="ARBA00022490"/>
    </source>
</evidence>
<comment type="catalytic activity">
    <reaction evidence="4">
        <text>tRNA(His) + L-histidine + ATP = L-histidyl-tRNA(His) + AMP + diphosphate + H(+)</text>
        <dbReference type="Rhea" id="RHEA:17313"/>
        <dbReference type="Rhea" id="RHEA-COMP:9665"/>
        <dbReference type="Rhea" id="RHEA-COMP:9689"/>
        <dbReference type="ChEBI" id="CHEBI:15378"/>
        <dbReference type="ChEBI" id="CHEBI:30616"/>
        <dbReference type="ChEBI" id="CHEBI:33019"/>
        <dbReference type="ChEBI" id="CHEBI:57595"/>
        <dbReference type="ChEBI" id="CHEBI:78442"/>
        <dbReference type="ChEBI" id="CHEBI:78527"/>
        <dbReference type="ChEBI" id="CHEBI:456215"/>
        <dbReference type="EC" id="6.1.1.21"/>
    </reaction>
</comment>
<dbReference type="GO" id="GO:0004821">
    <property type="term" value="F:histidine-tRNA ligase activity"/>
    <property type="evidence" value="ECO:0007669"/>
    <property type="project" value="UniProtKB-EC"/>
</dbReference>
<feature type="binding site" evidence="5">
    <location>
        <position position="120"/>
    </location>
    <ligand>
        <name>L-histidine</name>
        <dbReference type="ChEBI" id="CHEBI:57595"/>
    </ligand>
</feature>
<dbReference type="InterPro" id="IPR004517">
    <property type="entry name" value="HisZ"/>
</dbReference>
<dbReference type="RefSeq" id="YP_009530424.1">
    <property type="nucleotide sequence ID" value="NC_039737.1"/>
</dbReference>
<accession>A0A1L5YB72</accession>
<dbReference type="PIRSF" id="PIRSF001549">
    <property type="entry name" value="His-tRNA_synth"/>
    <property type="match status" value="1"/>
</dbReference>
<dbReference type="GO" id="GO:0005737">
    <property type="term" value="C:cytoplasm"/>
    <property type="evidence" value="ECO:0007669"/>
    <property type="project" value="UniProtKB-SubCell"/>
</dbReference>
<evidence type="ECO:0000259" key="6">
    <source>
        <dbReference type="PROSITE" id="PS50862"/>
    </source>
</evidence>